<dbReference type="AlphaFoldDB" id="A0A7J7V3D5"/>
<comment type="caution">
    <text evidence="2">The sequence shown here is derived from an EMBL/GenBank/DDBJ whole genome shotgun (WGS) entry which is preliminary data.</text>
</comment>
<name>A0A7J7V3D5_MYOMY</name>
<gene>
    <name evidence="2" type="ORF">mMyoMyo1_008414</name>
</gene>
<evidence type="ECO:0000256" key="1">
    <source>
        <dbReference type="SAM" id="MobiDB-lite"/>
    </source>
</evidence>
<protein>
    <submittedName>
        <fullName evidence="2">Uncharacterized protein</fullName>
    </submittedName>
</protein>
<evidence type="ECO:0000313" key="2">
    <source>
        <dbReference type="EMBL" id="KAF6319675.1"/>
    </source>
</evidence>
<feature type="compositionally biased region" description="Polar residues" evidence="1">
    <location>
        <begin position="36"/>
        <end position="55"/>
    </location>
</feature>
<proteinExistence type="predicted"/>
<feature type="region of interest" description="Disordered" evidence="1">
    <location>
        <begin position="1"/>
        <end position="21"/>
    </location>
</feature>
<feature type="region of interest" description="Disordered" evidence="1">
    <location>
        <begin position="36"/>
        <end position="95"/>
    </location>
</feature>
<keyword evidence="3" id="KW-1185">Reference proteome</keyword>
<evidence type="ECO:0000313" key="3">
    <source>
        <dbReference type="Proteomes" id="UP000527355"/>
    </source>
</evidence>
<dbReference type="Proteomes" id="UP000527355">
    <property type="component" value="Unassembled WGS sequence"/>
</dbReference>
<accession>A0A7J7V3D5</accession>
<sequence>MPGFLSSALERLPTPQQPGRPCDFSRHFFRTSFRTQAQAGPQATLGTSHPSTPATWASRERQPLPWGVWTHPPGAEARAPPPSSELLPSGDPSCLGTSGDHEVESCFYFFFFLMTKKVLRPWASGEVGGSGRLPGTRPLLWPHRAGTGGE</sequence>
<reference evidence="2 3" key="1">
    <citation type="journal article" date="2020" name="Nature">
        <title>Six reference-quality genomes reveal evolution of bat adaptations.</title>
        <authorList>
            <person name="Jebb D."/>
            <person name="Huang Z."/>
            <person name="Pippel M."/>
            <person name="Hughes G.M."/>
            <person name="Lavrichenko K."/>
            <person name="Devanna P."/>
            <person name="Winkler S."/>
            <person name="Jermiin L.S."/>
            <person name="Skirmuntt E.C."/>
            <person name="Katzourakis A."/>
            <person name="Burkitt-Gray L."/>
            <person name="Ray D.A."/>
            <person name="Sullivan K.A.M."/>
            <person name="Roscito J.G."/>
            <person name="Kirilenko B.M."/>
            <person name="Davalos L.M."/>
            <person name="Corthals A.P."/>
            <person name="Power M.L."/>
            <person name="Jones G."/>
            <person name="Ransome R.D."/>
            <person name="Dechmann D.K.N."/>
            <person name="Locatelli A.G."/>
            <person name="Puechmaille S.J."/>
            <person name="Fedrigo O."/>
            <person name="Jarvis E.D."/>
            <person name="Hiller M."/>
            <person name="Vernes S.C."/>
            <person name="Myers E.W."/>
            <person name="Teeling E.C."/>
        </authorList>
    </citation>
    <scope>NUCLEOTIDE SEQUENCE [LARGE SCALE GENOMIC DNA]</scope>
    <source>
        <strain evidence="2">MMyoMyo1</strain>
        <tissue evidence="2">Flight muscle</tissue>
    </source>
</reference>
<organism evidence="2 3">
    <name type="scientific">Myotis myotis</name>
    <name type="common">Greater mouse-eared bat</name>
    <name type="synonym">Vespertilio myotis</name>
    <dbReference type="NCBI Taxonomy" id="51298"/>
    <lineage>
        <taxon>Eukaryota</taxon>
        <taxon>Metazoa</taxon>
        <taxon>Chordata</taxon>
        <taxon>Craniata</taxon>
        <taxon>Vertebrata</taxon>
        <taxon>Euteleostomi</taxon>
        <taxon>Mammalia</taxon>
        <taxon>Eutheria</taxon>
        <taxon>Laurasiatheria</taxon>
        <taxon>Chiroptera</taxon>
        <taxon>Yangochiroptera</taxon>
        <taxon>Vespertilionidae</taxon>
        <taxon>Myotis</taxon>
    </lineage>
</organism>
<dbReference type="EMBL" id="JABWUV010000011">
    <property type="protein sequence ID" value="KAF6319675.1"/>
    <property type="molecule type" value="Genomic_DNA"/>
</dbReference>